<accession>A0A9N9NUC6</accession>
<feature type="non-terminal residue" evidence="2">
    <location>
        <position position="56"/>
    </location>
</feature>
<feature type="compositionally biased region" description="Basic and acidic residues" evidence="1">
    <location>
        <begin position="39"/>
        <end position="56"/>
    </location>
</feature>
<sequence>YNKIPEYQLGALLWTEMPVKGMIYDHADQPNTNKKKKERSTNHNDRIDQSNVVEHA</sequence>
<gene>
    <name evidence="2" type="ORF">RFULGI_LOCUS14352</name>
</gene>
<dbReference type="AlphaFoldDB" id="A0A9N9NUC6"/>
<reference evidence="2" key="1">
    <citation type="submission" date="2021-06" db="EMBL/GenBank/DDBJ databases">
        <authorList>
            <person name="Kallberg Y."/>
            <person name="Tangrot J."/>
            <person name="Rosling A."/>
        </authorList>
    </citation>
    <scope>NUCLEOTIDE SEQUENCE</scope>
    <source>
        <strain evidence="2">IN212</strain>
    </source>
</reference>
<dbReference type="Proteomes" id="UP000789396">
    <property type="component" value="Unassembled WGS sequence"/>
</dbReference>
<keyword evidence="3" id="KW-1185">Reference proteome</keyword>
<proteinExistence type="predicted"/>
<comment type="caution">
    <text evidence="2">The sequence shown here is derived from an EMBL/GenBank/DDBJ whole genome shotgun (WGS) entry which is preliminary data.</text>
</comment>
<evidence type="ECO:0000256" key="1">
    <source>
        <dbReference type="SAM" id="MobiDB-lite"/>
    </source>
</evidence>
<evidence type="ECO:0000313" key="2">
    <source>
        <dbReference type="EMBL" id="CAG8761614.1"/>
    </source>
</evidence>
<protein>
    <submittedName>
        <fullName evidence="2">15202_t:CDS:1</fullName>
    </submittedName>
</protein>
<organism evidence="2 3">
    <name type="scientific">Racocetra fulgida</name>
    <dbReference type="NCBI Taxonomy" id="60492"/>
    <lineage>
        <taxon>Eukaryota</taxon>
        <taxon>Fungi</taxon>
        <taxon>Fungi incertae sedis</taxon>
        <taxon>Mucoromycota</taxon>
        <taxon>Glomeromycotina</taxon>
        <taxon>Glomeromycetes</taxon>
        <taxon>Diversisporales</taxon>
        <taxon>Gigasporaceae</taxon>
        <taxon>Racocetra</taxon>
    </lineage>
</organism>
<feature type="region of interest" description="Disordered" evidence="1">
    <location>
        <begin position="25"/>
        <end position="56"/>
    </location>
</feature>
<evidence type="ECO:0000313" key="3">
    <source>
        <dbReference type="Proteomes" id="UP000789396"/>
    </source>
</evidence>
<dbReference type="EMBL" id="CAJVPZ010041413">
    <property type="protein sequence ID" value="CAG8761614.1"/>
    <property type="molecule type" value="Genomic_DNA"/>
</dbReference>
<name>A0A9N9NUC6_9GLOM</name>